<dbReference type="RefSeq" id="WP_066662816.1">
    <property type="nucleotide sequence ID" value="NZ_CBCSCL010000043.1"/>
</dbReference>
<reference evidence="1 2" key="1">
    <citation type="submission" date="2016-06" db="EMBL/GenBank/DDBJ databases">
        <title>Complete genome sequences of Bordetella bronchialis and Bordetella flabilis.</title>
        <authorList>
            <person name="LiPuma J.J."/>
            <person name="Spilker T."/>
        </authorList>
    </citation>
    <scope>NUCLEOTIDE SEQUENCE [LARGE SCALE GENOMIC DNA]</scope>
    <source>
        <strain evidence="1 2">AU10664</strain>
    </source>
</reference>
<dbReference type="KEGG" id="bfz:BAU07_22720"/>
<proteinExistence type="predicted"/>
<evidence type="ECO:0000313" key="1">
    <source>
        <dbReference type="EMBL" id="ANN79556.1"/>
    </source>
</evidence>
<dbReference type="PROSITE" id="PS51257">
    <property type="entry name" value="PROKAR_LIPOPROTEIN"/>
    <property type="match status" value="1"/>
</dbReference>
<keyword evidence="2" id="KW-1185">Reference proteome</keyword>
<dbReference type="Proteomes" id="UP000091926">
    <property type="component" value="Chromosome"/>
</dbReference>
<accession>A0A193GJF8</accession>
<evidence type="ECO:0000313" key="2">
    <source>
        <dbReference type="Proteomes" id="UP000091926"/>
    </source>
</evidence>
<gene>
    <name evidence="1" type="ORF">BAU07_22720</name>
</gene>
<dbReference type="AlphaFoldDB" id="A0A193GJF8"/>
<dbReference type="EMBL" id="CP016172">
    <property type="protein sequence ID" value="ANN79556.1"/>
    <property type="molecule type" value="Genomic_DNA"/>
</dbReference>
<evidence type="ECO:0008006" key="3">
    <source>
        <dbReference type="Google" id="ProtNLM"/>
    </source>
</evidence>
<dbReference type="OrthoDB" id="8634872at2"/>
<organism evidence="1 2">
    <name type="scientific">Bordetella flabilis</name>
    <dbReference type="NCBI Taxonomy" id="463014"/>
    <lineage>
        <taxon>Bacteria</taxon>
        <taxon>Pseudomonadati</taxon>
        <taxon>Pseudomonadota</taxon>
        <taxon>Betaproteobacteria</taxon>
        <taxon>Burkholderiales</taxon>
        <taxon>Alcaligenaceae</taxon>
        <taxon>Bordetella</taxon>
    </lineage>
</organism>
<sequence length="167" mass="17978">MSSAFSRFAGLACATLIVAGCATKKETSSSTPQPPAPPKPVVCAPSAGADAFVGTWYSVSTPRGIGGTQETLLVLSPDGKMRYQTQLKIRNKKRPGLDETGCWTFANGTYTMQTTESNGDQVDPADPIYTNRYRVETINKTTLVLRDLKAAGQVLKARKMPQGYALR</sequence>
<protein>
    <recommendedName>
        <fullName evidence="3">Lipocalin-like domain-containing protein</fullName>
    </recommendedName>
</protein>
<name>A0A193GJF8_9BORD</name>